<dbReference type="Pfam" id="PF00240">
    <property type="entry name" value="ubiquitin"/>
    <property type="match status" value="1"/>
</dbReference>
<dbReference type="GO" id="GO:0005524">
    <property type="term" value="F:ATP binding"/>
    <property type="evidence" value="ECO:0007669"/>
    <property type="project" value="UniProtKB-KW"/>
</dbReference>
<evidence type="ECO:0000313" key="10">
    <source>
        <dbReference type="EMBL" id="KAJ9706205.1"/>
    </source>
</evidence>
<keyword evidence="11" id="KW-1185">Reference proteome</keyword>
<evidence type="ECO:0000313" key="11">
    <source>
        <dbReference type="Proteomes" id="UP001168098"/>
    </source>
</evidence>
<evidence type="ECO:0000259" key="8">
    <source>
        <dbReference type="PROSITE" id="PS50053"/>
    </source>
</evidence>
<keyword evidence="6" id="KW-0418">Kinase</keyword>
<proteinExistence type="inferred from homology"/>
<dbReference type="EC" id="2.7.1.67" evidence="2"/>
<dbReference type="InterPro" id="IPR029071">
    <property type="entry name" value="Ubiquitin-like_domsf"/>
</dbReference>
<dbReference type="PANTHER" id="PTHR45800">
    <property type="entry name" value="PHOSPHATIDYLINOSITOL 4-KINASE GAMMA"/>
    <property type="match status" value="1"/>
</dbReference>
<dbReference type="GO" id="GO:0004430">
    <property type="term" value="F:1-phosphatidylinositol 4-kinase activity"/>
    <property type="evidence" value="ECO:0007669"/>
    <property type="project" value="UniProtKB-EC"/>
</dbReference>
<dbReference type="FunFam" id="3.10.20.90:FF:000307">
    <property type="entry name" value="Phosphatidylinositol 4-kinase gamma 4"/>
    <property type="match status" value="1"/>
</dbReference>
<dbReference type="InterPro" id="IPR000403">
    <property type="entry name" value="PI3/4_kinase_cat_dom"/>
</dbReference>
<comment type="similarity">
    <text evidence="1">Belongs to the PI3/PI4-kinase family. Type II PI4K subfamily.</text>
</comment>
<dbReference type="Proteomes" id="UP001168098">
    <property type="component" value="Unassembled WGS sequence"/>
</dbReference>
<dbReference type="SUPFAM" id="SSF56112">
    <property type="entry name" value="Protein kinase-like (PK-like)"/>
    <property type="match status" value="1"/>
</dbReference>
<evidence type="ECO:0000256" key="3">
    <source>
        <dbReference type="ARBA" id="ARBA00022679"/>
    </source>
</evidence>
<dbReference type="AlphaFoldDB" id="A0AA39AFP9"/>
<dbReference type="PROSITE" id="PS50053">
    <property type="entry name" value="UBIQUITIN_2"/>
    <property type="match status" value="2"/>
</dbReference>
<dbReference type="CDD" id="cd17039">
    <property type="entry name" value="Ubl_ubiquitin_like"/>
    <property type="match status" value="1"/>
</dbReference>
<evidence type="ECO:0000256" key="2">
    <source>
        <dbReference type="ARBA" id="ARBA00012169"/>
    </source>
</evidence>
<dbReference type="PANTHER" id="PTHR45800:SF5">
    <property type="entry name" value="PHOSPHATIDYLINOSITOL 4-KINASE GAMMA 2"/>
    <property type="match status" value="1"/>
</dbReference>
<feature type="domain" description="PI3K/PI4K catalytic" evidence="9">
    <location>
        <begin position="267"/>
        <end position="566"/>
    </location>
</feature>
<dbReference type="SMART" id="SM00213">
    <property type="entry name" value="UBQ"/>
    <property type="match status" value="2"/>
</dbReference>
<dbReference type="SUPFAM" id="SSF54236">
    <property type="entry name" value="Ubiquitin-like"/>
    <property type="match status" value="2"/>
</dbReference>
<dbReference type="Gene3D" id="3.10.20.90">
    <property type="entry name" value="Phosphatidylinositol 3-kinase Catalytic Subunit, Chain A, domain 1"/>
    <property type="match status" value="2"/>
</dbReference>
<dbReference type="InterPro" id="IPR044571">
    <property type="entry name" value="P4KG1-8"/>
</dbReference>
<sequence>MSLAAVAWSSIRGESVHSPGFFHGQPEPCSSESILVYLTVAGSVIPLRVLESDSIASVKLRIQMCQGFLVKKQKLVFGGRELARNDSLVRDYGVTSGKVLHLVLKLSDLLAITVRTTCGKEFEFHVDRYSNVGYLKQRIVKTGKCFVDLEDHEFFCDGNKLDDQVLIDDICTSDPIIHLLVRKSAKVRPKPVDKDFELSVVAEDRNEGTRDGASEGENRSEEQLQVVEKEPPDRDFWLEPIIVNPKLKFPSFIWDLINSTFDGLDSGNHPIISSEGTGGTYFMQDSLGLKYVSVFKPMDEEPMAVNNPRGLPASSNGEGLKRGTRVGEGAVREVAAYVLDHPKSGPRLFSDEEIGFAGVPPTVMVQCLHKGFNHPEGYECSEEKVKIGSLQKFMNSHGSCEDMGPGAFPVEEVHKISVFDIRMANTDRHAGNILVNKEGGKDGQIVLIPIDHGYCLPENFEDCTFDWLYWPQARQPFSLDTIDYINSLDAEQDIALLKFCGWELSLESARTLRISTMLLKKGAQRGLTPFLIGSIMCRVTLNKESVIEEIVQEAQDSLLPGMNEAAFLETISQLIDTRLDKLMK</sequence>
<organism evidence="10 11">
    <name type="scientific">Vitis rotundifolia</name>
    <name type="common">Muscadine grape</name>
    <dbReference type="NCBI Taxonomy" id="103349"/>
    <lineage>
        <taxon>Eukaryota</taxon>
        <taxon>Viridiplantae</taxon>
        <taxon>Streptophyta</taxon>
        <taxon>Embryophyta</taxon>
        <taxon>Tracheophyta</taxon>
        <taxon>Spermatophyta</taxon>
        <taxon>Magnoliopsida</taxon>
        <taxon>eudicotyledons</taxon>
        <taxon>Gunneridae</taxon>
        <taxon>Pentapetalae</taxon>
        <taxon>rosids</taxon>
        <taxon>Vitales</taxon>
        <taxon>Vitaceae</taxon>
        <taxon>Viteae</taxon>
        <taxon>Vitis</taxon>
    </lineage>
</organism>
<evidence type="ECO:0000256" key="7">
    <source>
        <dbReference type="ARBA" id="ARBA00022840"/>
    </source>
</evidence>
<name>A0AA39AFP9_VITRO</name>
<evidence type="ECO:0000256" key="6">
    <source>
        <dbReference type="ARBA" id="ARBA00022777"/>
    </source>
</evidence>
<evidence type="ECO:0000256" key="5">
    <source>
        <dbReference type="ARBA" id="ARBA00022741"/>
    </source>
</evidence>
<keyword evidence="3" id="KW-0808">Transferase</keyword>
<dbReference type="Pfam" id="PF00454">
    <property type="entry name" value="PI3_PI4_kinase"/>
    <property type="match status" value="1"/>
</dbReference>
<dbReference type="PROSITE" id="PS50290">
    <property type="entry name" value="PI3_4_KINASE_3"/>
    <property type="match status" value="1"/>
</dbReference>
<accession>A0AA39AFP9</accession>
<gene>
    <name evidence="10" type="ORF">PVL29_001653</name>
</gene>
<evidence type="ECO:0000256" key="1">
    <source>
        <dbReference type="ARBA" id="ARBA00008941"/>
    </source>
</evidence>
<protein>
    <recommendedName>
        <fullName evidence="2">1-phosphatidylinositol 4-kinase</fullName>
        <ecNumber evidence="2">2.7.1.67</ecNumber>
    </recommendedName>
</protein>
<reference evidence="10 11" key="1">
    <citation type="journal article" date="2023" name="BMC Biotechnol.">
        <title>Vitis rotundifolia cv Carlos genome sequencing.</title>
        <authorList>
            <person name="Huff M."/>
            <person name="Hulse-Kemp A."/>
            <person name="Scheffler B."/>
            <person name="Youngblood R."/>
            <person name="Simpson S."/>
            <person name="Babiker E."/>
            <person name="Staton M."/>
        </authorList>
    </citation>
    <scope>NUCLEOTIDE SEQUENCE [LARGE SCALE GENOMIC DNA]</scope>
    <source>
        <tissue evidence="10">Leaf</tissue>
    </source>
</reference>
<keyword evidence="7" id="KW-0067">ATP-binding</keyword>
<keyword evidence="4" id="KW-0677">Repeat</keyword>
<dbReference type="EMBL" id="JARBHA010000002">
    <property type="protein sequence ID" value="KAJ9706205.1"/>
    <property type="molecule type" value="Genomic_DNA"/>
</dbReference>
<evidence type="ECO:0000256" key="4">
    <source>
        <dbReference type="ARBA" id="ARBA00022737"/>
    </source>
</evidence>
<keyword evidence="5" id="KW-0547">Nucleotide-binding</keyword>
<feature type="domain" description="Ubiquitin-like" evidence="8">
    <location>
        <begin position="110"/>
        <end position="169"/>
    </location>
</feature>
<evidence type="ECO:0000259" key="9">
    <source>
        <dbReference type="PROSITE" id="PS50290"/>
    </source>
</evidence>
<dbReference type="InterPro" id="IPR000626">
    <property type="entry name" value="Ubiquitin-like_dom"/>
</dbReference>
<feature type="domain" description="Ubiquitin-like" evidence="8">
    <location>
        <begin position="32"/>
        <end position="105"/>
    </location>
</feature>
<dbReference type="InterPro" id="IPR011009">
    <property type="entry name" value="Kinase-like_dom_sf"/>
</dbReference>
<comment type="caution">
    <text evidence="10">The sequence shown here is derived from an EMBL/GenBank/DDBJ whole genome shotgun (WGS) entry which is preliminary data.</text>
</comment>